<dbReference type="Gene3D" id="3.40.50.880">
    <property type="match status" value="1"/>
</dbReference>
<evidence type="ECO:0000259" key="1">
    <source>
        <dbReference type="Pfam" id="PF01965"/>
    </source>
</evidence>
<keyword evidence="2" id="KW-0315">Glutamine amidotransferase</keyword>
<dbReference type="Pfam" id="PF01965">
    <property type="entry name" value="DJ-1_PfpI"/>
    <property type="match status" value="1"/>
</dbReference>
<evidence type="ECO:0000313" key="2">
    <source>
        <dbReference type="EMBL" id="KAJ3743692.1"/>
    </source>
</evidence>
<keyword evidence="4" id="KW-1185">Reference proteome</keyword>
<dbReference type="InterPro" id="IPR029062">
    <property type="entry name" value="Class_I_gatase-like"/>
</dbReference>
<dbReference type="EMBL" id="JANVFU010000008">
    <property type="protein sequence ID" value="KAJ3743692.1"/>
    <property type="molecule type" value="Genomic_DNA"/>
</dbReference>
<dbReference type="Proteomes" id="UP001142393">
    <property type="component" value="Unassembled WGS sequence"/>
</dbReference>
<dbReference type="CDD" id="cd03139">
    <property type="entry name" value="GATase1_PfpI_2"/>
    <property type="match status" value="1"/>
</dbReference>
<dbReference type="PANTHER" id="PTHR43130:SF15">
    <property type="entry name" value="THIJ_PFPI FAMILY PROTEIN (AFU_ORTHOLOGUE AFUA_5G14240)"/>
    <property type="match status" value="1"/>
</dbReference>
<reference evidence="2 4" key="3">
    <citation type="journal article" date="2023" name="Proc. Natl. Acad. Sci. U.S.A.">
        <title>A global phylogenomic analysis of the shiitake genus Lentinula.</title>
        <authorList>
            <person name="Sierra-Patev S."/>
            <person name="Min B."/>
            <person name="Naranjo-Ortiz M."/>
            <person name="Looney B."/>
            <person name="Konkel Z."/>
            <person name="Slot J.C."/>
            <person name="Sakamoto Y."/>
            <person name="Steenwyk J.L."/>
            <person name="Rokas A."/>
            <person name="Carro J."/>
            <person name="Camarero S."/>
            <person name="Ferreira P."/>
            <person name="Molpeceres G."/>
            <person name="Ruiz-Duenas F.J."/>
            <person name="Serrano A."/>
            <person name="Henrissat B."/>
            <person name="Drula E."/>
            <person name="Hughes K.W."/>
            <person name="Mata J.L."/>
            <person name="Ishikawa N.K."/>
            <person name="Vargas-Isla R."/>
            <person name="Ushijima S."/>
            <person name="Smith C.A."/>
            <person name="Donoghue J."/>
            <person name="Ahrendt S."/>
            <person name="Andreopoulos W."/>
            <person name="He G."/>
            <person name="LaButti K."/>
            <person name="Lipzen A."/>
            <person name="Ng V."/>
            <person name="Riley R."/>
            <person name="Sandor L."/>
            <person name="Barry K."/>
            <person name="Martinez A.T."/>
            <person name="Xiao Y."/>
            <person name="Gibbons J.G."/>
            <person name="Terashima K."/>
            <person name="Grigoriev I.V."/>
            <person name="Hibbett D."/>
        </authorList>
    </citation>
    <scope>NUCLEOTIDE SEQUENCE [LARGE SCALE GENOMIC DNA]</scope>
    <source>
        <strain evidence="2 4">TFB7810</strain>
    </source>
</reference>
<sequence length="223" mass="24584">MIGLPVNYGLLVFPTFQALDAFGTMDILNLLSLTFPMNLSIIARTLEPVSTQSKDPSLNPLKSNFGESVVPTHTFANAPPLDVLIIPGGYGLQADDLGPLYDFVRRTYPSLKYLMTICNGSWVAARAGVLDGRRATSNKQGWAITKEVGPKVNWVPHARWVVDGNIWTSSGVTAGIDSALAYVQEVYGEEHAKRIANEMEYERHEDPSWDPFAGVYNLPKENE</sequence>
<comment type="caution">
    <text evidence="2">The sequence shown here is derived from an EMBL/GenBank/DDBJ whole genome shotgun (WGS) entry which is preliminary data.</text>
</comment>
<dbReference type="Proteomes" id="UP001163850">
    <property type="component" value="Unassembled WGS sequence"/>
</dbReference>
<dbReference type="PANTHER" id="PTHR43130">
    <property type="entry name" value="ARAC-FAMILY TRANSCRIPTIONAL REGULATOR"/>
    <property type="match status" value="1"/>
</dbReference>
<reference evidence="3" key="2">
    <citation type="submission" date="2022-08" db="EMBL/GenBank/DDBJ databases">
        <authorList>
            <consortium name="DOE Joint Genome Institute"/>
            <person name="Min B."/>
            <person name="Riley R."/>
            <person name="Sierra-Patev S."/>
            <person name="Naranjo-Ortiz M."/>
            <person name="Looney B."/>
            <person name="Konkel Z."/>
            <person name="Slot J.C."/>
            <person name="Sakamoto Y."/>
            <person name="Steenwyk J.L."/>
            <person name="Rokas A."/>
            <person name="Carro J."/>
            <person name="Camarero S."/>
            <person name="Ferreira P."/>
            <person name="Molpeceres G."/>
            <person name="Ruiz-Duenas F.J."/>
            <person name="Serrano A."/>
            <person name="Henrissat B."/>
            <person name="Drula E."/>
            <person name="Hughes K.W."/>
            <person name="Mata J.L."/>
            <person name="Ishikawa N.K."/>
            <person name="Vargas-Isla R."/>
            <person name="Ushijima S."/>
            <person name="Smith C.A."/>
            <person name="Ahrendt S."/>
            <person name="Andreopoulos W."/>
            <person name="He G."/>
            <person name="Labutti K."/>
            <person name="Lipzen A."/>
            <person name="Ng V."/>
            <person name="Sandor L."/>
            <person name="Barry K."/>
            <person name="Martinez A.T."/>
            <person name="Xiao Y."/>
            <person name="Gibbons J.G."/>
            <person name="Terashima K."/>
            <person name="Hibbett D.S."/>
            <person name="Grigoriev I.V."/>
        </authorList>
    </citation>
    <scope>NUCLEOTIDE SEQUENCE</scope>
    <source>
        <strain evidence="3">TFB7829</strain>
    </source>
</reference>
<feature type="domain" description="DJ-1/PfpI" evidence="1">
    <location>
        <begin position="52"/>
        <end position="184"/>
    </location>
</feature>
<dbReference type="InterPro" id="IPR052158">
    <property type="entry name" value="INH-QAR"/>
</dbReference>
<gene>
    <name evidence="2" type="ORF">DFH05DRAFT_1400069</name>
    <name evidence="3" type="ORF">F5890DRAFT_1402593</name>
</gene>
<dbReference type="AlphaFoldDB" id="A0A9W8NZ71"/>
<organism evidence="2 4">
    <name type="scientific">Lentinula detonsa</name>
    <dbReference type="NCBI Taxonomy" id="2804962"/>
    <lineage>
        <taxon>Eukaryota</taxon>
        <taxon>Fungi</taxon>
        <taxon>Dikarya</taxon>
        <taxon>Basidiomycota</taxon>
        <taxon>Agaricomycotina</taxon>
        <taxon>Agaricomycetes</taxon>
        <taxon>Agaricomycetidae</taxon>
        <taxon>Agaricales</taxon>
        <taxon>Marasmiineae</taxon>
        <taxon>Omphalotaceae</taxon>
        <taxon>Lentinula</taxon>
    </lineage>
</organism>
<accession>A0AA38Q6W8</accession>
<name>A0A9W8NZ71_9AGAR</name>
<dbReference type="SUPFAM" id="SSF52317">
    <property type="entry name" value="Class I glutamine amidotransferase-like"/>
    <property type="match status" value="1"/>
</dbReference>
<accession>A0A9W8NZ71</accession>
<evidence type="ECO:0000313" key="4">
    <source>
        <dbReference type="Proteomes" id="UP001142393"/>
    </source>
</evidence>
<dbReference type="EMBL" id="MU801906">
    <property type="protein sequence ID" value="KAJ3988668.1"/>
    <property type="molecule type" value="Genomic_DNA"/>
</dbReference>
<proteinExistence type="predicted"/>
<protein>
    <submittedName>
        <fullName evidence="2">Class I glutamine amidotransferase-like protein</fullName>
    </submittedName>
</protein>
<dbReference type="InterPro" id="IPR002818">
    <property type="entry name" value="DJ-1/PfpI"/>
</dbReference>
<evidence type="ECO:0000313" key="3">
    <source>
        <dbReference type="EMBL" id="KAJ3988668.1"/>
    </source>
</evidence>
<reference evidence="2" key="1">
    <citation type="submission" date="2022-08" db="EMBL/GenBank/DDBJ databases">
        <authorList>
            <consortium name="DOE Joint Genome Institute"/>
            <person name="Min B."/>
            <person name="Sierra-Patev S."/>
            <person name="Naranjo-Ortiz M."/>
            <person name="Looney B."/>
            <person name="Konkel Z."/>
            <person name="Slot J.C."/>
            <person name="Sakamoto Y."/>
            <person name="Steenwyk J.L."/>
            <person name="Rokas A."/>
            <person name="Carro J."/>
            <person name="Camarero S."/>
            <person name="Ferreira P."/>
            <person name="Molpeceres G."/>
            <person name="Ruiz-duenas F.J."/>
            <person name="Serrano A."/>
            <person name="Henrissat B."/>
            <person name="Drula E."/>
            <person name="Hughes K.W."/>
            <person name="Mata J.L."/>
            <person name="Ishikawa N.K."/>
            <person name="Vargas-Isla R."/>
            <person name="Ushijima S."/>
            <person name="Smith C.A."/>
            <person name="Ahrendt S."/>
            <person name="Andreopoulos W."/>
            <person name="He G."/>
            <person name="LaButti K."/>
            <person name="Lipzen A."/>
            <person name="Ng V."/>
            <person name="Riley R."/>
            <person name="Sandor L."/>
            <person name="Barry K."/>
            <person name="Martinez A.T."/>
            <person name="Xiao Y."/>
            <person name="Gibbons J.G."/>
            <person name="Terashima K."/>
            <person name="Hibbett D.S."/>
            <person name="Grigoriev I.V."/>
        </authorList>
    </citation>
    <scope>NUCLEOTIDE SEQUENCE</scope>
    <source>
        <strain evidence="2">TFB7810</strain>
    </source>
</reference>